<dbReference type="EMBL" id="JANPWB010000003">
    <property type="protein sequence ID" value="KAJ1199841.1"/>
    <property type="molecule type" value="Genomic_DNA"/>
</dbReference>
<reference evidence="1" key="1">
    <citation type="journal article" date="2022" name="bioRxiv">
        <title>Sequencing and chromosome-scale assembly of the giantPleurodeles waltlgenome.</title>
        <authorList>
            <person name="Brown T."/>
            <person name="Elewa A."/>
            <person name="Iarovenko S."/>
            <person name="Subramanian E."/>
            <person name="Araus A.J."/>
            <person name="Petzold A."/>
            <person name="Susuki M."/>
            <person name="Suzuki K.-i.T."/>
            <person name="Hayashi T."/>
            <person name="Toyoda A."/>
            <person name="Oliveira C."/>
            <person name="Osipova E."/>
            <person name="Leigh N.D."/>
            <person name="Simon A."/>
            <person name="Yun M.H."/>
        </authorList>
    </citation>
    <scope>NUCLEOTIDE SEQUENCE</scope>
    <source>
        <strain evidence="1">20211129_DDA</strain>
        <tissue evidence="1">Liver</tissue>
    </source>
</reference>
<name>A0AAV7VHG4_PLEWA</name>
<evidence type="ECO:0000313" key="1">
    <source>
        <dbReference type="EMBL" id="KAJ1199841.1"/>
    </source>
</evidence>
<proteinExistence type="predicted"/>
<dbReference type="Proteomes" id="UP001066276">
    <property type="component" value="Chromosome 2_1"/>
</dbReference>
<evidence type="ECO:0000313" key="2">
    <source>
        <dbReference type="Proteomes" id="UP001066276"/>
    </source>
</evidence>
<accession>A0AAV7VHG4</accession>
<gene>
    <name evidence="1" type="ORF">NDU88_003673</name>
</gene>
<sequence length="122" mass="13373">MEPACGGEAAWSLHRGRRFSSRCDLRAAGGTRGVLRPGEATNKNWGSLWAQSSEDPRYIMPAHRRVHTFVEEPLSVPACIKNLWRGRGRNSASGTAHAGDTDTTAVRLAAQRNCREELSDAQ</sequence>
<dbReference type="AlphaFoldDB" id="A0AAV7VHG4"/>
<comment type="caution">
    <text evidence="1">The sequence shown here is derived from an EMBL/GenBank/DDBJ whole genome shotgun (WGS) entry which is preliminary data.</text>
</comment>
<keyword evidence="2" id="KW-1185">Reference proteome</keyword>
<organism evidence="1 2">
    <name type="scientific">Pleurodeles waltl</name>
    <name type="common">Iberian ribbed newt</name>
    <dbReference type="NCBI Taxonomy" id="8319"/>
    <lineage>
        <taxon>Eukaryota</taxon>
        <taxon>Metazoa</taxon>
        <taxon>Chordata</taxon>
        <taxon>Craniata</taxon>
        <taxon>Vertebrata</taxon>
        <taxon>Euteleostomi</taxon>
        <taxon>Amphibia</taxon>
        <taxon>Batrachia</taxon>
        <taxon>Caudata</taxon>
        <taxon>Salamandroidea</taxon>
        <taxon>Salamandridae</taxon>
        <taxon>Pleurodelinae</taxon>
        <taxon>Pleurodeles</taxon>
    </lineage>
</organism>
<protein>
    <submittedName>
        <fullName evidence="1">Uncharacterized protein</fullName>
    </submittedName>
</protein>